<feature type="compositionally biased region" description="Pro residues" evidence="3">
    <location>
        <begin position="423"/>
        <end position="436"/>
    </location>
</feature>
<dbReference type="PANTHER" id="PTHR42837">
    <property type="entry name" value="REGULATOR OF SIGMA-E PROTEASE RSEP"/>
    <property type="match status" value="1"/>
</dbReference>
<dbReference type="PROSITE" id="PS50106">
    <property type="entry name" value="PDZ"/>
    <property type="match status" value="1"/>
</dbReference>
<comment type="caution">
    <text evidence="6">The sequence shown here is derived from an EMBL/GenBank/DDBJ whole genome shotgun (WGS) entry which is preliminary data.</text>
</comment>
<dbReference type="SUPFAM" id="SSF50156">
    <property type="entry name" value="PDZ domain-like"/>
    <property type="match status" value="2"/>
</dbReference>
<dbReference type="Gene3D" id="2.30.42.10">
    <property type="match status" value="2"/>
</dbReference>
<evidence type="ECO:0000259" key="5">
    <source>
        <dbReference type="PROSITE" id="PS50106"/>
    </source>
</evidence>
<keyword evidence="2" id="KW-0175">Coiled coil</keyword>
<gene>
    <name evidence="6" type="ORF">GCM10008101_03100</name>
</gene>
<protein>
    <recommendedName>
        <fullName evidence="5">PDZ domain-containing protein</fullName>
    </recommendedName>
</protein>
<dbReference type="InterPro" id="IPR004387">
    <property type="entry name" value="Pept_M50_Zn"/>
</dbReference>
<dbReference type="SMART" id="SM00228">
    <property type="entry name" value="PDZ"/>
    <property type="match status" value="2"/>
</dbReference>
<dbReference type="EMBL" id="BMXY01000001">
    <property type="protein sequence ID" value="GGZ53341.1"/>
    <property type="molecule type" value="Genomic_DNA"/>
</dbReference>
<evidence type="ECO:0000256" key="3">
    <source>
        <dbReference type="SAM" id="MobiDB-lite"/>
    </source>
</evidence>
<organism evidence="6 7">
    <name type="scientific">Cognatilysobacter xinjiangensis</name>
    <dbReference type="NCBI Taxonomy" id="546892"/>
    <lineage>
        <taxon>Bacteria</taxon>
        <taxon>Pseudomonadati</taxon>
        <taxon>Pseudomonadota</taxon>
        <taxon>Gammaproteobacteria</taxon>
        <taxon>Lysobacterales</taxon>
        <taxon>Lysobacteraceae</taxon>
        <taxon>Cognatilysobacter</taxon>
    </lineage>
</organism>
<dbReference type="InterPro" id="IPR036034">
    <property type="entry name" value="PDZ_sf"/>
</dbReference>
<keyword evidence="4" id="KW-0732">Signal</keyword>
<feature type="coiled-coil region" evidence="2">
    <location>
        <begin position="23"/>
        <end position="57"/>
    </location>
</feature>
<evidence type="ECO:0000256" key="4">
    <source>
        <dbReference type="SAM" id="SignalP"/>
    </source>
</evidence>
<evidence type="ECO:0000313" key="6">
    <source>
        <dbReference type="EMBL" id="GGZ53341.1"/>
    </source>
</evidence>
<keyword evidence="7" id="KW-1185">Reference proteome</keyword>
<dbReference type="Pfam" id="PF13180">
    <property type="entry name" value="PDZ_2"/>
    <property type="match status" value="2"/>
</dbReference>
<feature type="compositionally biased region" description="Pro residues" evidence="3">
    <location>
        <begin position="370"/>
        <end position="415"/>
    </location>
</feature>
<feature type="signal peptide" evidence="4">
    <location>
        <begin position="1"/>
        <end position="25"/>
    </location>
</feature>
<feature type="domain" description="PDZ" evidence="5">
    <location>
        <begin position="66"/>
        <end position="122"/>
    </location>
</feature>
<feature type="chain" id="PRO_5045910633" description="PDZ domain-containing protein" evidence="4">
    <location>
        <begin position="26"/>
        <end position="436"/>
    </location>
</feature>
<dbReference type="Proteomes" id="UP000643403">
    <property type="component" value="Unassembled WGS sequence"/>
</dbReference>
<evidence type="ECO:0000256" key="1">
    <source>
        <dbReference type="ARBA" id="ARBA00001947"/>
    </source>
</evidence>
<name>A0ABQ3BQ50_9GAMM</name>
<evidence type="ECO:0000313" key="7">
    <source>
        <dbReference type="Proteomes" id="UP000643403"/>
    </source>
</evidence>
<evidence type="ECO:0000256" key="2">
    <source>
        <dbReference type="SAM" id="Coils"/>
    </source>
</evidence>
<dbReference type="RefSeq" id="WP_189446571.1">
    <property type="nucleotide sequence ID" value="NZ_BMXY01000001.1"/>
</dbReference>
<proteinExistence type="predicted"/>
<feature type="region of interest" description="Disordered" evidence="3">
    <location>
        <begin position="361"/>
        <end position="436"/>
    </location>
</feature>
<accession>A0ABQ3BQ50</accession>
<comment type="cofactor">
    <cofactor evidence="1">
        <name>Zn(2+)</name>
        <dbReference type="ChEBI" id="CHEBI:29105"/>
    </cofactor>
</comment>
<sequence>MQRPSPRQSLLALAVGALVAFGAAAQTDDRAAKQKELEAARAELQATARKVAALSRELGERNDGVFVFEQRALSRPVLGVLLDADASRGVRVSGVTPDSGAAKAGLRTGDRILSIDGKPVEGADGNARLERLRAMLADIKEGSTLRIGYEHDGKAAAASVTPRRSASMTLFNADGSEVRPRGDVRFMGSADGGMTFEADSVEIKPGQPLQVLKSTSADGRTVTRRIVRTDGTGAGRDVLAELPGVSPRVHSEILRLARDGSCKDGENCRSFALAEAFRWNGLNLASLDANLGRYFGTTDGVLVVSAGPELAGLQSGDVIRKVDGRGVASPREVMDALRGKPEGATVSVEYLRDRKAATAQLKVPKAMRIPLPPAPPAPPVPPAPPSHAAPAPPPPPGDAPPPPPPPAPPAAPPAPRVAALVPPALPPVPPMPRQVD</sequence>
<dbReference type="InterPro" id="IPR001478">
    <property type="entry name" value="PDZ"/>
</dbReference>
<reference evidence="7" key="1">
    <citation type="journal article" date="2019" name="Int. J. Syst. Evol. Microbiol.">
        <title>The Global Catalogue of Microorganisms (GCM) 10K type strain sequencing project: providing services to taxonomists for standard genome sequencing and annotation.</title>
        <authorList>
            <consortium name="The Broad Institute Genomics Platform"/>
            <consortium name="The Broad Institute Genome Sequencing Center for Infectious Disease"/>
            <person name="Wu L."/>
            <person name="Ma J."/>
        </authorList>
    </citation>
    <scope>NUCLEOTIDE SEQUENCE [LARGE SCALE GENOMIC DNA]</scope>
    <source>
        <strain evidence="7">KCTC 22558</strain>
    </source>
</reference>
<dbReference type="PANTHER" id="PTHR42837:SF2">
    <property type="entry name" value="MEMBRANE METALLOPROTEASE ARASP2, CHLOROPLASTIC-RELATED"/>
    <property type="match status" value="1"/>
</dbReference>